<dbReference type="RefSeq" id="WP_121463879.1">
    <property type="nucleotide sequence ID" value="NZ_CP025121.1"/>
</dbReference>
<dbReference type="KEGG" id="pzi:CWO85_01195"/>
<reference evidence="2 3" key="1">
    <citation type="journal article" date="2018" name="BMC Genomics">
        <title>Comparative genome analysis of jujube witches'-broom Phytoplasma, an obligate pathogen that causes jujube witches'-broom disease.</title>
        <authorList>
            <person name="Wang J."/>
            <person name="Song L."/>
            <person name="Jiao Q."/>
            <person name="Yang S."/>
            <person name="Gao R."/>
            <person name="Lu X."/>
            <person name="Zhou G."/>
        </authorList>
    </citation>
    <scope>NUCLEOTIDE SEQUENCE [LARGE SCALE GENOMIC DNA]</scope>
    <source>
        <strain evidence="2">Jwb-nky</strain>
    </source>
</reference>
<feature type="transmembrane region" description="Helical" evidence="1">
    <location>
        <begin position="56"/>
        <end position="77"/>
    </location>
</feature>
<dbReference type="Proteomes" id="UP000272462">
    <property type="component" value="Chromosome"/>
</dbReference>
<evidence type="ECO:0000313" key="2">
    <source>
        <dbReference type="EMBL" id="AYJ01149.1"/>
    </source>
</evidence>
<protein>
    <submittedName>
        <fullName evidence="2">Uncharacterized protein</fullName>
    </submittedName>
</protein>
<keyword evidence="1" id="KW-1133">Transmembrane helix</keyword>
<dbReference type="AlphaFoldDB" id="A0A660HMR2"/>
<dbReference type="EMBL" id="CP025121">
    <property type="protein sequence ID" value="AYJ01149.1"/>
    <property type="molecule type" value="Genomic_DNA"/>
</dbReference>
<organism evidence="2 3">
    <name type="scientific">Ziziphus jujuba witches'-broom phytoplasma</name>
    <dbReference type="NCBI Taxonomy" id="135727"/>
    <lineage>
        <taxon>Bacteria</taxon>
        <taxon>Bacillati</taxon>
        <taxon>Mycoplasmatota</taxon>
        <taxon>Mollicutes</taxon>
        <taxon>Acholeplasmatales</taxon>
        <taxon>Acholeplasmataceae</taxon>
        <taxon>Candidatus Phytoplasma</taxon>
        <taxon>16SrV (Elm yellows group)</taxon>
    </lineage>
</organism>
<name>A0A660HMR2_ZIZJU</name>
<accession>A0A660HMR2</accession>
<keyword evidence="3" id="KW-1185">Reference proteome</keyword>
<keyword evidence="1" id="KW-0472">Membrane</keyword>
<keyword evidence="1" id="KW-0812">Transmembrane</keyword>
<gene>
    <name evidence="2" type="ORF">CWO85_01195</name>
</gene>
<evidence type="ECO:0000256" key="1">
    <source>
        <dbReference type="SAM" id="Phobius"/>
    </source>
</evidence>
<evidence type="ECO:0000313" key="3">
    <source>
        <dbReference type="Proteomes" id="UP000272462"/>
    </source>
</evidence>
<sequence length="97" mass="11692">MYNEKDYKPLEKYEDEKIKNDFLIELYENENELKKFFVDLEINKKNKSTIKKIQNLYVKIAILKSMITSLNGFFIGGKKHIKNMLLKIKNEIQFLKK</sequence>
<proteinExistence type="predicted"/>